<gene>
    <name evidence="7" type="ORF">F8O04_12000</name>
</gene>
<dbReference type="InterPro" id="IPR036188">
    <property type="entry name" value="FAD/NAD-bd_sf"/>
</dbReference>
<dbReference type="OrthoDB" id="1145at2"/>
<dbReference type="SUPFAM" id="SSF55424">
    <property type="entry name" value="FAD/NAD-linked reductases, dimerisation (C-terminal) domain"/>
    <property type="match status" value="1"/>
</dbReference>
<evidence type="ECO:0000313" key="7">
    <source>
        <dbReference type="EMBL" id="KAB1648401.1"/>
    </source>
</evidence>
<dbReference type="Gene3D" id="3.50.50.60">
    <property type="entry name" value="FAD/NAD(P)-binding domain"/>
    <property type="match status" value="2"/>
</dbReference>
<keyword evidence="4" id="KW-0560">Oxidoreductase</keyword>
<dbReference type="SUPFAM" id="SSF51905">
    <property type="entry name" value="FAD/NAD(P)-binding domain"/>
    <property type="match status" value="2"/>
</dbReference>
<protein>
    <submittedName>
        <fullName evidence="7">Pyridine nucleotide-disulfide oxidoreductase</fullName>
    </submittedName>
</protein>
<evidence type="ECO:0000259" key="6">
    <source>
        <dbReference type="Pfam" id="PF14759"/>
    </source>
</evidence>
<dbReference type="Gene3D" id="3.30.390.30">
    <property type="match status" value="1"/>
</dbReference>
<keyword evidence="8" id="KW-1185">Reference proteome</keyword>
<comment type="caution">
    <text evidence="7">The sequence shown here is derived from an EMBL/GenBank/DDBJ whole genome shotgun (WGS) entry which is preliminary data.</text>
</comment>
<dbReference type="PANTHER" id="PTHR43557:SF2">
    <property type="entry name" value="RIESKE DOMAIN-CONTAINING PROTEIN-RELATED"/>
    <property type="match status" value="1"/>
</dbReference>
<organism evidence="7 8">
    <name type="scientific">Pseudoclavibacter endophyticus</name>
    <dbReference type="NCBI Taxonomy" id="1778590"/>
    <lineage>
        <taxon>Bacteria</taxon>
        <taxon>Bacillati</taxon>
        <taxon>Actinomycetota</taxon>
        <taxon>Actinomycetes</taxon>
        <taxon>Micrococcales</taxon>
        <taxon>Microbacteriaceae</taxon>
        <taxon>Pseudoclavibacter</taxon>
    </lineage>
</organism>
<comment type="cofactor">
    <cofactor evidence="1">
        <name>FAD</name>
        <dbReference type="ChEBI" id="CHEBI:57692"/>
    </cofactor>
</comment>
<evidence type="ECO:0000256" key="4">
    <source>
        <dbReference type="ARBA" id="ARBA00023002"/>
    </source>
</evidence>
<dbReference type="GO" id="GO:0005737">
    <property type="term" value="C:cytoplasm"/>
    <property type="evidence" value="ECO:0007669"/>
    <property type="project" value="TreeGrafter"/>
</dbReference>
<dbReference type="InterPro" id="IPR016156">
    <property type="entry name" value="FAD/NAD-linked_Rdtase_dimer_sf"/>
</dbReference>
<keyword evidence="3" id="KW-0274">FAD</keyword>
<feature type="domain" description="Reductase C-terminal" evidence="6">
    <location>
        <begin position="320"/>
        <end position="403"/>
    </location>
</feature>
<dbReference type="Pfam" id="PF07992">
    <property type="entry name" value="Pyr_redox_2"/>
    <property type="match status" value="1"/>
</dbReference>
<keyword evidence="2" id="KW-0285">Flavoprotein</keyword>
<evidence type="ECO:0000259" key="5">
    <source>
        <dbReference type="Pfam" id="PF07992"/>
    </source>
</evidence>
<dbReference type="GO" id="GO:0016651">
    <property type="term" value="F:oxidoreductase activity, acting on NAD(P)H"/>
    <property type="evidence" value="ECO:0007669"/>
    <property type="project" value="TreeGrafter"/>
</dbReference>
<dbReference type="PANTHER" id="PTHR43557">
    <property type="entry name" value="APOPTOSIS-INDUCING FACTOR 1"/>
    <property type="match status" value="1"/>
</dbReference>
<evidence type="ECO:0000256" key="2">
    <source>
        <dbReference type="ARBA" id="ARBA00022630"/>
    </source>
</evidence>
<reference evidence="7 8" key="1">
    <citation type="submission" date="2019-09" db="EMBL/GenBank/DDBJ databases">
        <title>Phylogeny of genus Pseudoclavibacter and closely related genus.</title>
        <authorList>
            <person name="Li Y."/>
        </authorList>
    </citation>
    <scope>NUCLEOTIDE SEQUENCE [LARGE SCALE GENOMIC DNA]</scope>
    <source>
        <strain evidence="7 8">EGI 60007</strain>
    </source>
</reference>
<dbReference type="InterPro" id="IPR050446">
    <property type="entry name" value="FAD-oxidoreductase/Apoptosis"/>
</dbReference>
<feature type="domain" description="FAD/NAD(P)-binding" evidence="5">
    <location>
        <begin position="3"/>
        <end position="301"/>
    </location>
</feature>
<accession>A0A6H9WQQ4</accession>
<evidence type="ECO:0000256" key="1">
    <source>
        <dbReference type="ARBA" id="ARBA00001974"/>
    </source>
</evidence>
<dbReference type="PRINTS" id="PR00368">
    <property type="entry name" value="FADPNR"/>
</dbReference>
<evidence type="ECO:0000256" key="3">
    <source>
        <dbReference type="ARBA" id="ARBA00022827"/>
    </source>
</evidence>
<dbReference type="RefSeq" id="WP_158029596.1">
    <property type="nucleotide sequence ID" value="NZ_BMHG01000001.1"/>
</dbReference>
<name>A0A6H9WQQ4_9MICO</name>
<dbReference type="PRINTS" id="PR00411">
    <property type="entry name" value="PNDRDTASEI"/>
</dbReference>
<dbReference type="InterPro" id="IPR028202">
    <property type="entry name" value="Reductase_C"/>
</dbReference>
<dbReference type="Pfam" id="PF14759">
    <property type="entry name" value="Reductase_C"/>
    <property type="match status" value="1"/>
</dbReference>
<proteinExistence type="predicted"/>
<dbReference type="InterPro" id="IPR023753">
    <property type="entry name" value="FAD/NAD-binding_dom"/>
</dbReference>
<dbReference type="AlphaFoldDB" id="A0A6H9WQQ4"/>
<evidence type="ECO:0000313" key="8">
    <source>
        <dbReference type="Proteomes" id="UP000431744"/>
    </source>
</evidence>
<dbReference type="Proteomes" id="UP000431744">
    <property type="component" value="Unassembled WGS sequence"/>
</dbReference>
<sequence>MGVVIIGAGHAGVQAAESLRTEGYEGAITLLEKTPHLPYQRPPLSKDYMKAAGEPAPLPMRGEAFYAQHGIELRTGADVTGIDADTRLVRLADGEQLAYDDVIVAVGADARRASCEGVGLAGVEYLRTVDDAATLRAQLDAGHGRVVVVGAGFIGLEFAAVAAKRGLEVTVIDFAQRPMQRVLTPSMSEHFVRVHEGLGVTLRFNEGLDRFVGANGRVAGVVGTSGAHYPCDFAVVGLGVVTDEALAEGAGLGYDRGILVDEYLRSTVPHVYAIGDVAVFPSKRAGAPLRLESVQNATDMAKTVAKTVAGDPTEYDVAPWFWSNQGPAKLQIAGLADPADIVIERGDRETGKFSQFLFRDERLVAVESVNRPADHVASRKLLEHGATITMEQARDPEFDLKAYARALTQ</sequence>
<dbReference type="EMBL" id="WBJY01000002">
    <property type="protein sequence ID" value="KAB1648401.1"/>
    <property type="molecule type" value="Genomic_DNA"/>
</dbReference>